<keyword evidence="2" id="KW-1185">Reference proteome</keyword>
<dbReference type="SUPFAM" id="SSF48452">
    <property type="entry name" value="TPR-like"/>
    <property type="match status" value="1"/>
</dbReference>
<comment type="caution">
    <text evidence="1">The sequence shown here is derived from an EMBL/GenBank/DDBJ whole genome shotgun (WGS) entry which is preliminary data.</text>
</comment>
<dbReference type="EMBL" id="LXQA010103010">
    <property type="protein sequence ID" value="MCI16919.1"/>
    <property type="molecule type" value="Genomic_DNA"/>
</dbReference>
<protein>
    <submittedName>
        <fullName evidence="1">Uncharacterized protein</fullName>
    </submittedName>
</protein>
<dbReference type="InterPro" id="IPR039278">
    <property type="entry name" value="Red1"/>
</dbReference>
<dbReference type="AlphaFoldDB" id="A0A392PZD9"/>
<organism evidence="1 2">
    <name type="scientific">Trifolium medium</name>
    <dbReference type="NCBI Taxonomy" id="97028"/>
    <lineage>
        <taxon>Eukaryota</taxon>
        <taxon>Viridiplantae</taxon>
        <taxon>Streptophyta</taxon>
        <taxon>Embryophyta</taxon>
        <taxon>Tracheophyta</taxon>
        <taxon>Spermatophyta</taxon>
        <taxon>Magnoliopsida</taxon>
        <taxon>eudicotyledons</taxon>
        <taxon>Gunneridae</taxon>
        <taxon>Pentapetalae</taxon>
        <taxon>rosids</taxon>
        <taxon>fabids</taxon>
        <taxon>Fabales</taxon>
        <taxon>Fabaceae</taxon>
        <taxon>Papilionoideae</taxon>
        <taxon>50 kb inversion clade</taxon>
        <taxon>NPAAA clade</taxon>
        <taxon>Hologalegina</taxon>
        <taxon>IRL clade</taxon>
        <taxon>Trifolieae</taxon>
        <taxon>Trifolium</taxon>
    </lineage>
</organism>
<proteinExistence type="predicted"/>
<sequence length="114" mass="13111">MEVVPYNFQLAFAVCKLLSKDYSSSDLNSTSLWFWACSTLVNAIMDAIPIPPEYVWLEAAAFLQNDMGIEAISQKFYKRALSVYPFSIMLWKCYYKLFLSIGDANNILEEAKER</sequence>
<evidence type="ECO:0000313" key="1">
    <source>
        <dbReference type="EMBL" id="MCI16919.1"/>
    </source>
</evidence>
<feature type="non-terminal residue" evidence="1">
    <location>
        <position position="114"/>
    </location>
</feature>
<accession>A0A392PZD9</accession>
<reference evidence="1 2" key="1">
    <citation type="journal article" date="2018" name="Front. Plant Sci.">
        <title>Red Clover (Trifolium pratense) and Zigzag Clover (T. medium) - A Picture of Genomic Similarities and Differences.</title>
        <authorList>
            <person name="Dluhosova J."/>
            <person name="Istvanek J."/>
            <person name="Nedelnik J."/>
            <person name="Repkova J."/>
        </authorList>
    </citation>
    <scope>NUCLEOTIDE SEQUENCE [LARGE SCALE GENOMIC DNA]</scope>
    <source>
        <strain evidence="2">cv. 10/8</strain>
        <tissue evidence="1">Leaf</tissue>
    </source>
</reference>
<dbReference type="GO" id="GO:0000178">
    <property type="term" value="C:exosome (RNase complex)"/>
    <property type="evidence" value="ECO:0007669"/>
    <property type="project" value="TreeGrafter"/>
</dbReference>
<evidence type="ECO:0000313" key="2">
    <source>
        <dbReference type="Proteomes" id="UP000265520"/>
    </source>
</evidence>
<dbReference type="Proteomes" id="UP000265520">
    <property type="component" value="Unassembled WGS sequence"/>
</dbReference>
<dbReference type="GO" id="GO:0005634">
    <property type="term" value="C:nucleus"/>
    <property type="evidence" value="ECO:0007669"/>
    <property type="project" value="TreeGrafter"/>
</dbReference>
<dbReference type="PANTHER" id="PTHR21563">
    <property type="entry name" value="ZINC FINGER C3H1 DOMAIN-CONTAINING PROTEIN"/>
    <property type="match status" value="1"/>
</dbReference>
<dbReference type="PANTHER" id="PTHR21563:SF3">
    <property type="entry name" value="ZINC FINGER C3H1 DOMAIN-CONTAINING PROTEIN"/>
    <property type="match status" value="1"/>
</dbReference>
<name>A0A392PZD9_9FABA</name>
<dbReference type="InterPro" id="IPR011990">
    <property type="entry name" value="TPR-like_helical_dom_sf"/>
</dbReference>